<gene>
    <name evidence="2" type="ORF">QC823_15730</name>
</gene>
<evidence type="ECO:0000256" key="1">
    <source>
        <dbReference type="SAM" id="SignalP"/>
    </source>
</evidence>
<feature type="signal peptide" evidence="1">
    <location>
        <begin position="1"/>
        <end position="21"/>
    </location>
</feature>
<keyword evidence="1" id="KW-0732">Signal</keyword>
<dbReference type="RefSeq" id="WP_309657289.1">
    <property type="nucleotide sequence ID" value="NZ_JARWAN010000043.1"/>
</dbReference>
<feature type="chain" id="PRO_5047375286" description="LTXXQ motif family protein" evidence="1">
    <location>
        <begin position="22"/>
        <end position="142"/>
    </location>
</feature>
<reference evidence="2 3" key="1">
    <citation type="submission" date="2023-04" db="EMBL/GenBank/DDBJ databases">
        <title>A long-awaited taxogenomic arrangement of the family Halomonadaceae.</title>
        <authorList>
            <person name="De La Haba R."/>
            <person name="Chuvochina M."/>
            <person name="Wittouck S."/>
            <person name="Arahal D.R."/>
            <person name="Sanchez-Porro C."/>
            <person name="Hugenholtz P."/>
            <person name="Ventosa A."/>
        </authorList>
    </citation>
    <scope>NUCLEOTIDE SEQUENCE [LARGE SCALE GENOMIC DNA]</scope>
    <source>
        <strain evidence="2 3">DSM 21020</strain>
    </source>
</reference>
<name>A0ABU1H863_9GAMM</name>
<accession>A0ABU1H863</accession>
<dbReference type="Gene3D" id="1.20.120.1490">
    <property type="match status" value="1"/>
</dbReference>
<evidence type="ECO:0000313" key="2">
    <source>
        <dbReference type="EMBL" id="MDR5900414.1"/>
    </source>
</evidence>
<protein>
    <recommendedName>
        <fullName evidence="4">LTXXQ motif family protein</fullName>
    </recommendedName>
</protein>
<keyword evidence="3" id="KW-1185">Reference proteome</keyword>
<proteinExistence type="predicted"/>
<evidence type="ECO:0000313" key="3">
    <source>
        <dbReference type="Proteomes" id="UP001254564"/>
    </source>
</evidence>
<comment type="caution">
    <text evidence="2">The sequence shown here is derived from an EMBL/GenBank/DDBJ whole genome shotgun (WGS) entry which is preliminary data.</text>
</comment>
<organism evidence="2 3">
    <name type="scientific">Vreelandella vilamensis</name>
    <dbReference type="NCBI Taxonomy" id="531309"/>
    <lineage>
        <taxon>Bacteria</taxon>
        <taxon>Pseudomonadati</taxon>
        <taxon>Pseudomonadota</taxon>
        <taxon>Gammaproteobacteria</taxon>
        <taxon>Oceanospirillales</taxon>
        <taxon>Halomonadaceae</taxon>
        <taxon>Vreelandella</taxon>
    </lineage>
</organism>
<dbReference type="Proteomes" id="UP001254564">
    <property type="component" value="Unassembled WGS sequence"/>
</dbReference>
<dbReference type="EMBL" id="JARWAN010000043">
    <property type="protein sequence ID" value="MDR5900414.1"/>
    <property type="molecule type" value="Genomic_DNA"/>
</dbReference>
<sequence length="142" mass="15727">MRPMILISALALAFASQATVAAERDTSELSSPIAMLTPAVAKNADTLDLNASQREAVQEWLATSPKVREALEDRMMAARAELREMIVQGETRDQREEKAIAIGEMEAKLLMMRSNCVDHWRNVLNEEQFAQALEIAGLTDTP</sequence>
<evidence type="ECO:0008006" key="4">
    <source>
        <dbReference type="Google" id="ProtNLM"/>
    </source>
</evidence>